<reference evidence="2" key="1">
    <citation type="journal article" date="2023" name="Front. Plant Sci.">
        <title>Chromosomal-level genome assembly of Melastoma candidum provides insights into trichome evolution.</title>
        <authorList>
            <person name="Zhong Y."/>
            <person name="Wu W."/>
            <person name="Sun C."/>
            <person name="Zou P."/>
            <person name="Liu Y."/>
            <person name="Dai S."/>
            <person name="Zhou R."/>
        </authorList>
    </citation>
    <scope>NUCLEOTIDE SEQUENCE [LARGE SCALE GENOMIC DNA]</scope>
</reference>
<name>A0ACB9NSX3_9MYRT</name>
<keyword evidence="2" id="KW-1185">Reference proteome</keyword>
<gene>
    <name evidence="1" type="ORF">MLD38_024517</name>
</gene>
<sequence>MMSAEIGNALPDLGAVTPEKGKGRRYSTGLTRSSANVKKKLPNYLRASTGTCHDFCKFGRRHETETKPWSSGRRTRIDKNPPEKIITTDEVLPDRKTYMKPKPASSLVSKGHHHGSSSSGKQKMPSSEKRMLESNTLGKYKASSKFKPSANPRRLFTERASPIFEVSNQVSVKVAERRMSGKLATHSRTKIATAGSTSSSRSLASSGPRIKDRKALVENTGLSIRVRVKNAMIARTSFVPTKSSSGSVQTSVRRKLWKPKSAISQRDQKIAEVHGIQRIEREVPEKTLHVIDVEPNDKVNNFNVREISVENELPESEENVPVLERPPSPSPSPSVAESSSWQNSPTYEEGKEGMENSSVQYLHHIEEDEEDADDDDAVDDHNDDDNNDNGEEAVGSEYSDGELETSSDSDLGETQIKEEEPTSIVDGIGRRPREAPVRVHPVGADGKPMKLKFRRGSVVDIRSDDNTPRRLKFRHRKPLGEDEARTHLQRRIFKKREAAANPDDVSNPSSEKYSLRSSGAQEKKEGQGALFNNVIEETASKLVEKRKSKVKALVGAFETVISLQDRKPLAANNG</sequence>
<dbReference type="Proteomes" id="UP001057402">
    <property type="component" value="Chromosome 7"/>
</dbReference>
<dbReference type="EMBL" id="CM042886">
    <property type="protein sequence ID" value="KAI4339593.1"/>
    <property type="molecule type" value="Genomic_DNA"/>
</dbReference>
<evidence type="ECO:0000313" key="2">
    <source>
        <dbReference type="Proteomes" id="UP001057402"/>
    </source>
</evidence>
<evidence type="ECO:0000313" key="1">
    <source>
        <dbReference type="EMBL" id="KAI4339593.1"/>
    </source>
</evidence>
<accession>A0ACB9NSX3</accession>
<comment type="caution">
    <text evidence="1">The sequence shown here is derived from an EMBL/GenBank/DDBJ whole genome shotgun (WGS) entry which is preliminary data.</text>
</comment>
<proteinExistence type="predicted"/>
<organism evidence="1 2">
    <name type="scientific">Melastoma candidum</name>
    <dbReference type="NCBI Taxonomy" id="119954"/>
    <lineage>
        <taxon>Eukaryota</taxon>
        <taxon>Viridiplantae</taxon>
        <taxon>Streptophyta</taxon>
        <taxon>Embryophyta</taxon>
        <taxon>Tracheophyta</taxon>
        <taxon>Spermatophyta</taxon>
        <taxon>Magnoliopsida</taxon>
        <taxon>eudicotyledons</taxon>
        <taxon>Gunneridae</taxon>
        <taxon>Pentapetalae</taxon>
        <taxon>rosids</taxon>
        <taxon>malvids</taxon>
        <taxon>Myrtales</taxon>
        <taxon>Melastomataceae</taxon>
        <taxon>Melastomatoideae</taxon>
        <taxon>Melastomateae</taxon>
        <taxon>Melastoma</taxon>
    </lineage>
</organism>
<protein>
    <submittedName>
        <fullName evidence="1">Uncharacterized protein</fullName>
    </submittedName>
</protein>